<dbReference type="NCBIfam" id="TIGR02823">
    <property type="entry name" value="oxido_YhdH"/>
    <property type="match status" value="1"/>
</dbReference>
<dbReference type="InterPro" id="IPR013154">
    <property type="entry name" value="ADH-like_N"/>
</dbReference>
<evidence type="ECO:0000259" key="1">
    <source>
        <dbReference type="SMART" id="SM00829"/>
    </source>
</evidence>
<dbReference type="Proteomes" id="UP000239065">
    <property type="component" value="Unassembled WGS sequence"/>
</dbReference>
<comment type="caution">
    <text evidence="2">The sequence shown here is derived from an EMBL/GenBank/DDBJ whole genome shotgun (WGS) entry which is preliminary data.</text>
</comment>
<protein>
    <submittedName>
        <fullName evidence="2">Oxidoreductase</fullName>
    </submittedName>
</protein>
<feature type="domain" description="Enoyl reductase (ER)" evidence="1">
    <location>
        <begin position="17"/>
        <end position="324"/>
    </location>
</feature>
<dbReference type="InterPro" id="IPR014188">
    <property type="entry name" value="Acrylyl-CoA_reductase_AcuI"/>
</dbReference>
<sequence>MKAFVVEKNHNDEIISGVKDVLKPICGENEVIIKATYSSLNYKDALSSVGNPGVTRVFPHITGVDVAGEIVETKSNIFKVGQKVIATGYDLGMNTNGGHSQYVKVPASWLVVIPSSLSDKEAMIYGTAGLTAALSINELIDNNITQESGDILVTGATGGVGSLAVAILSKLGFNVVALSGKEDKISYLKEIGASEVVLREEFLKDSSKALLKPRFAGVIDTTGGDILSTALKQTNYDGVVTCCGLTSSSSLNTNIFPFILRGVRLIGIDSVECSLDKKQDAWEKLAGKYSVKNLNEITNEISLDGIKDAYEKLLNGTAVGRYLVKIDN</sequence>
<dbReference type="AlphaFoldDB" id="A0A2S9SKI7"/>
<dbReference type="Gene3D" id="3.90.180.10">
    <property type="entry name" value="Medium-chain alcohol dehydrogenases, catalytic domain"/>
    <property type="match status" value="1"/>
</dbReference>
<accession>A0A2S9SKI7</accession>
<dbReference type="SUPFAM" id="SSF50129">
    <property type="entry name" value="GroES-like"/>
    <property type="match status" value="1"/>
</dbReference>
<dbReference type="InterPro" id="IPR051397">
    <property type="entry name" value="Zn-ADH-like_protein"/>
</dbReference>
<evidence type="ECO:0000313" key="3">
    <source>
        <dbReference type="Proteomes" id="UP000239065"/>
    </source>
</evidence>
<reference evidence="2 3" key="1">
    <citation type="submission" date="2017-09" db="EMBL/GenBank/DDBJ databases">
        <title>Reassesment of A. cryaerophilus.</title>
        <authorList>
            <person name="Perez-Cataluna A."/>
            <person name="Collado L."/>
            <person name="Salgado O."/>
            <person name="Lefinanco V."/>
            <person name="Figueras M.J."/>
        </authorList>
    </citation>
    <scope>NUCLEOTIDE SEQUENCE [LARGE SCALE GENOMIC DNA]</scope>
    <source>
        <strain evidence="2 3">LMG 9861</strain>
    </source>
</reference>
<dbReference type="SUPFAM" id="SSF51735">
    <property type="entry name" value="NAD(P)-binding Rossmann-fold domains"/>
    <property type="match status" value="1"/>
</dbReference>
<dbReference type="InterPro" id="IPR020843">
    <property type="entry name" value="ER"/>
</dbReference>
<dbReference type="SMART" id="SM00829">
    <property type="entry name" value="PKS_ER"/>
    <property type="match status" value="1"/>
</dbReference>
<dbReference type="Gene3D" id="3.40.50.720">
    <property type="entry name" value="NAD(P)-binding Rossmann-like Domain"/>
    <property type="match status" value="1"/>
</dbReference>
<dbReference type="InterPro" id="IPR036291">
    <property type="entry name" value="NAD(P)-bd_dom_sf"/>
</dbReference>
<dbReference type="PANTHER" id="PTHR43677:SF1">
    <property type="entry name" value="ACRYLYL-COA REDUCTASE ACUI-RELATED"/>
    <property type="match status" value="1"/>
</dbReference>
<name>A0A2S9SKI7_9BACT</name>
<proteinExistence type="predicted"/>
<evidence type="ECO:0000313" key="2">
    <source>
        <dbReference type="EMBL" id="PRM87090.1"/>
    </source>
</evidence>
<dbReference type="CDD" id="cd05280">
    <property type="entry name" value="MDR_yhdh_yhfp"/>
    <property type="match status" value="1"/>
</dbReference>
<dbReference type="Pfam" id="PF00107">
    <property type="entry name" value="ADH_zinc_N"/>
    <property type="match status" value="1"/>
</dbReference>
<dbReference type="InterPro" id="IPR011032">
    <property type="entry name" value="GroES-like_sf"/>
</dbReference>
<dbReference type="EMBL" id="NXGJ01000014">
    <property type="protein sequence ID" value="PRM87090.1"/>
    <property type="molecule type" value="Genomic_DNA"/>
</dbReference>
<dbReference type="PANTHER" id="PTHR43677">
    <property type="entry name" value="SHORT-CHAIN DEHYDROGENASE/REDUCTASE"/>
    <property type="match status" value="1"/>
</dbReference>
<gene>
    <name evidence="2" type="ORF">CJ669_09310</name>
</gene>
<dbReference type="Pfam" id="PF08240">
    <property type="entry name" value="ADH_N"/>
    <property type="match status" value="1"/>
</dbReference>
<organism evidence="2 3">
    <name type="scientific">Aliarcobacter cryaerophilus</name>
    <dbReference type="NCBI Taxonomy" id="28198"/>
    <lineage>
        <taxon>Bacteria</taxon>
        <taxon>Pseudomonadati</taxon>
        <taxon>Campylobacterota</taxon>
        <taxon>Epsilonproteobacteria</taxon>
        <taxon>Campylobacterales</taxon>
        <taxon>Arcobacteraceae</taxon>
        <taxon>Aliarcobacter</taxon>
    </lineage>
</organism>
<dbReference type="InterPro" id="IPR013149">
    <property type="entry name" value="ADH-like_C"/>
</dbReference>
<dbReference type="RefSeq" id="WP_105909692.1">
    <property type="nucleotide sequence ID" value="NZ_NXGJ01000014.1"/>
</dbReference>
<dbReference type="GO" id="GO:0043957">
    <property type="term" value="F:acryloyl-CoA reductase (NADPH) activity"/>
    <property type="evidence" value="ECO:0007669"/>
    <property type="project" value="TreeGrafter"/>
</dbReference>